<feature type="transmembrane region" description="Helical" evidence="5">
    <location>
        <begin position="129"/>
        <end position="147"/>
    </location>
</feature>
<feature type="transmembrane region" description="Helical" evidence="5">
    <location>
        <begin position="43"/>
        <end position="68"/>
    </location>
</feature>
<dbReference type="AlphaFoldDB" id="A0A210Q7R2"/>
<comment type="caution">
    <text evidence="6">The sequence shown here is derived from an EMBL/GenBank/DDBJ whole genome shotgun (WGS) entry which is preliminary data.</text>
</comment>
<dbReference type="Gene3D" id="1.20.1740.10">
    <property type="entry name" value="Amino acid/polyamine transporter I"/>
    <property type="match status" value="2"/>
</dbReference>
<feature type="transmembrane region" description="Helical" evidence="5">
    <location>
        <begin position="287"/>
        <end position="305"/>
    </location>
</feature>
<dbReference type="GO" id="GO:0015179">
    <property type="term" value="F:L-amino acid transmembrane transporter activity"/>
    <property type="evidence" value="ECO:0007669"/>
    <property type="project" value="TreeGrafter"/>
</dbReference>
<name>A0A210Q7R2_MIZYE</name>
<keyword evidence="3 5" id="KW-1133">Transmembrane helix</keyword>
<proteinExistence type="predicted"/>
<evidence type="ECO:0000256" key="3">
    <source>
        <dbReference type="ARBA" id="ARBA00022989"/>
    </source>
</evidence>
<feature type="transmembrane region" description="Helical" evidence="5">
    <location>
        <begin position="154"/>
        <end position="181"/>
    </location>
</feature>
<feature type="transmembrane region" description="Helical" evidence="5">
    <location>
        <begin position="98"/>
        <end position="117"/>
    </location>
</feature>
<feature type="transmembrane region" description="Helical" evidence="5">
    <location>
        <begin position="201"/>
        <end position="224"/>
    </location>
</feature>
<accession>A0A210Q7R2</accession>
<dbReference type="PIRSF" id="PIRSF006060">
    <property type="entry name" value="AA_transporter"/>
    <property type="match status" value="1"/>
</dbReference>
<evidence type="ECO:0000256" key="1">
    <source>
        <dbReference type="ARBA" id="ARBA00004141"/>
    </source>
</evidence>
<organism evidence="6 7">
    <name type="scientific">Mizuhopecten yessoensis</name>
    <name type="common">Japanese scallop</name>
    <name type="synonym">Patinopecten yessoensis</name>
    <dbReference type="NCBI Taxonomy" id="6573"/>
    <lineage>
        <taxon>Eukaryota</taxon>
        <taxon>Metazoa</taxon>
        <taxon>Spiralia</taxon>
        <taxon>Lophotrochozoa</taxon>
        <taxon>Mollusca</taxon>
        <taxon>Bivalvia</taxon>
        <taxon>Autobranchia</taxon>
        <taxon>Pteriomorphia</taxon>
        <taxon>Pectinida</taxon>
        <taxon>Pectinoidea</taxon>
        <taxon>Pectinidae</taxon>
        <taxon>Mizuhopecten</taxon>
    </lineage>
</organism>
<evidence type="ECO:0000256" key="4">
    <source>
        <dbReference type="ARBA" id="ARBA00023136"/>
    </source>
</evidence>
<dbReference type="PANTHER" id="PTHR11785">
    <property type="entry name" value="AMINO ACID TRANSPORTER"/>
    <property type="match status" value="1"/>
</dbReference>
<dbReference type="GO" id="GO:0016020">
    <property type="term" value="C:membrane"/>
    <property type="evidence" value="ECO:0007669"/>
    <property type="project" value="UniProtKB-SubCell"/>
</dbReference>
<sequence length="347" mass="37560">MAIKLKKQLGVVDGISYVTGSIIGSGIFISPSPILAGAGSSPGLALCVWLTCGVWAVLGSLCIAELVIRVRKSGGLYTIIHEAFGENVSFVSLWLSEFILRPMSIVVSSLAAGTYILRPVFLDCPDEAPTAAIKLFGLTAMVSYLALNCYSIRITAYIQTAVTITKVLALVLISTFGLIAIGRGDTENLRDPFKTTDLTAGGLVFAFYVGTYAFNGGDTIAYAYEEYAFAEKCMGNMKWSIPIFVAISTSGIVNANTFKGSRTLFAASREGYFPKYLSMIYVQKKTLVPAIITMGMVACVIMLGMEMISLLKVYSFLNALYCFTAIVGIFKLRRTHNPKDALRVVYL</sequence>
<dbReference type="InterPro" id="IPR050598">
    <property type="entry name" value="AminoAcid_Transporter"/>
</dbReference>
<dbReference type="InterPro" id="IPR002293">
    <property type="entry name" value="AA/rel_permease1"/>
</dbReference>
<reference evidence="6 7" key="1">
    <citation type="journal article" date="2017" name="Nat. Ecol. Evol.">
        <title>Scallop genome provides insights into evolution of bilaterian karyotype and development.</title>
        <authorList>
            <person name="Wang S."/>
            <person name="Zhang J."/>
            <person name="Jiao W."/>
            <person name="Li J."/>
            <person name="Xun X."/>
            <person name="Sun Y."/>
            <person name="Guo X."/>
            <person name="Huan P."/>
            <person name="Dong B."/>
            <person name="Zhang L."/>
            <person name="Hu X."/>
            <person name="Sun X."/>
            <person name="Wang J."/>
            <person name="Zhao C."/>
            <person name="Wang Y."/>
            <person name="Wang D."/>
            <person name="Huang X."/>
            <person name="Wang R."/>
            <person name="Lv J."/>
            <person name="Li Y."/>
            <person name="Zhang Z."/>
            <person name="Liu B."/>
            <person name="Lu W."/>
            <person name="Hui Y."/>
            <person name="Liang J."/>
            <person name="Zhou Z."/>
            <person name="Hou R."/>
            <person name="Li X."/>
            <person name="Liu Y."/>
            <person name="Li H."/>
            <person name="Ning X."/>
            <person name="Lin Y."/>
            <person name="Zhao L."/>
            <person name="Xing Q."/>
            <person name="Dou J."/>
            <person name="Li Y."/>
            <person name="Mao J."/>
            <person name="Guo H."/>
            <person name="Dou H."/>
            <person name="Li T."/>
            <person name="Mu C."/>
            <person name="Jiang W."/>
            <person name="Fu Q."/>
            <person name="Fu X."/>
            <person name="Miao Y."/>
            <person name="Liu J."/>
            <person name="Yu Q."/>
            <person name="Li R."/>
            <person name="Liao H."/>
            <person name="Li X."/>
            <person name="Kong Y."/>
            <person name="Jiang Z."/>
            <person name="Chourrout D."/>
            <person name="Li R."/>
            <person name="Bao Z."/>
        </authorList>
    </citation>
    <scope>NUCLEOTIDE SEQUENCE [LARGE SCALE GENOMIC DNA]</scope>
    <source>
        <strain evidence="6 7">PY_sf001</strain>
    </source>
</reference>
<dbReference type="Proteomes" id="UP000242188">
    <property type="component" value="Unassembled WGS sequence"/>
</dbReference>
<evidence type="ECO:0000313" key="6">
    <source>
        <dbReference type="EMBL" id="OWF44755.1"/>
    </source>
</evidence>
<feature type="transmembrane region" description="Helical" evidence="5">
    <location>
        <begin position="311"/>
        <end position="330"/>
    </location>
</feature>
<evidence type="ECO:0000313" key="7">
    <source>
        <dbReference type="Proteomes" id="UP000242188"/>
    </source>
</evidence>
<keyword evidence="7" id="KW-1185">Reference proteome</keyword>
<keyword evidence="4 5" id="KW-0472">Membrane</keyword>
<evidence type="ECO:0000256" key="2">
    <source>
        <dbReference type="ARBA" id="ARBA00022692"/>
    </source>
</evidence>
<dbReference type="STRING" id="6573.A0A210Q7R2"/>
<evidence type="ECO:0000256" key="5">
    <source>
        <dbReference type="SAM" id="Phobius"/>
    </source>
</evidence>
<dbReference type="OrthoDB" id="10062876at2759"/>
<gene>
    <name evidence="6" type="ORF">KP79_PYT08006</name>
</gene>
<dbReference type="PANTHER" id="PTHR11785:SF528">
    <property type="entry name" value="AMINO ACID TRANSPORTER PROTEIN JHI-21"/>
    <property type="match status" value="1"/>
</dbReference>
<comment type="subcellular location">
    <subcellularLocation>
        <location evidence="1">Membrane</location>
        <topology evidence="1">Multi-pass membrane protein</topology>
    </subcellularLocation>
</comment>
<feature type="transmembrane region" description="Helical" evidence="5">
    <location>
        <begin position="12"/>
        <end position="31"/>
    </location>
</feature>
<dbReference type="EMBL" id="NEDP02004686">
    <property type="protein sequence ID" value="OWF44755.1"/>
    <property type="molecule type" value="Genomic_DNA"/>
</dbReference>
<keyword evidence="2 5" id="KW-0812">Transmembrane</keyword>
<dbReference type="Pfam" id="PF13520">
    <property type="entry name" value="AA_permease_2"/>
    <property type="match status" value="2"/>
</dbReference>
<protein>
    <submittedName>
        <fullName evidence="6">Cystine/glutamate transporter</fullName>
    </submittedName>
</protein>